<dbReference type="EMBL" id="BLXT01000030">
    <property type="protein sequence ID" value="GFN73804.1"/>
    <property type="molecule type" value="Genomic_DNA"/>
</dbReference>
<keyword evidence="2" id="KW-1185">Reference proteome</keyword>
<dbReference type="Proteomes" id="UP000735302">
    <property type="component" value="Unassembled WGS sequence"/>
</dbReference>
<reference evidence="1 2" key="1">
    <citation type="journal article" date="2021" name="Elife">
        <title>Chloroplast acquisition without the gene transfer in kleptoplastic sea slugs, Plakobranchus ocellatus.</title>
        <authorList>
            <person name="Maeda T."/>
            <person name="Takahashi S."/>
            <person name="Yoshida T."/>
            <person name="Shimamura S."/>
            <person name="Takaki Y."/>
            <person name="Nagai Y."/>
            <person name="Toyoda A."/>
            <person name="Suzuki Y."/>
            <person name="Arimoto A."/>
            <person name="Ishii H."/>
            <person name="Satoh N."/>
            <person name="Nishiyama T."/>
            <person name="Hasebe M."/>
            <person name="Maruyama T."/>
            <person name="Minagawa J."/>
            <person name="Obokata J."/>
            <person name="Shigenobu S."/>
        </authorList>
    </citation>
    <scope>NUCLEOTIDE SEQUENCE [LARGE SCALE GENOMIC DNA]</scope>
</reference>
<evidence type="ECO:0000313" key="2">
    <source>
        <dbReference type="Proteomes" id="UP000735302"/>
    </source>
</evidence>
<proteinExistence type="predicted"/>
<accession>A0AAV3XRK5</accession>
<sequence>MKHKSIPDVSSEDFHEDELRHGLLVQRETPANMQRLLSDPLYYRLIDQTVMIENFDAQRDYDDKDRRLEYVITEGRSRGRPVACVASLCHLCRQFSYPIPTRMLPADWMVECNA</sequence>
<comment type="caution">
    <text evidence="1">The sequence shown here is derived from an EMBL/GenBank/DDBJ whole genome shotgun (WGS) entry which is preliminary data.</text>
</comment>
<protein>
    <submittedName>
        <fullName evidence="1">Uncharacterized protein</fullName>
    </submittedName>
</protein>
<dbReference type="AlphaFoldDB" id="A0AAV3XRK5"/>
<evidence type="ECO:0000313" key="1">
    <source>
        <dbReference type="EMBL" id="GFN73804.1"/>
    </source>
</evidence>
<name>A0AAV3XRK5_9GAST</name>
<organism evidence="1 2">
    <name type="scientific">Plakobranchus ocellatus</name>
    <dbReference type="NCBI Taxonomy" id="259542"/>
    <lineage>
        <taxon>Eukaryota</taxon>
        <taxon>Metazoa</taxon>
        <taxon>Spiralia</taxon>
        <taxon>Lophotrochozoa</taxon>
        <taxon>Mollusca</taxon>
        <taxon>Gastropoda</taxon>
        <taxon>Heterobranchia</taxon>
        <taxon>Euthyneura</taxon>
        <taxon>Panpulmonata</taxon>
        <taxon>Sacoglossa</taxon>
        <taxon>Placobranchoidea</taxon>
        <taxon>Plakobranchidae</taxon>
        <taxon>Plakobranchus</taxon>
    </lineage>
</organism>
<gene>
    <name evidence="1" type="ORF">PoB_000031000</name>
</gene>